<gene>
    <name evidence="3" type="ORF">GMDG_06543</name>
</gene>
<dbReference type="STRING" id="658429.L8FT23"/>
<dbReference type="OrthoDB" id="6604875at2759"/>
<dbReference type="PANTHER" id="PTHR28048:SF1">
    <property type="entry name" value="ACR195WP"/>
    <property type="match status" value="1"/>
</dbReference>
<protein>
    <recommendedName>
        <fullName evidence="2">Distal membrane-arm assembly complex protein 1-like domain-containing protein</fullName>
    </recommendedName>
</protein>
<dbReference type="InterPro" id="IPR053092">
    <property type="entry name" value="Mitochondrial_unc_protein"/>
</dbReference>
<feature type="domain" description="Distal membrane-arm assembly complex protein 1-like" evidence="2">
    <location>
        <begin position="63"/>
        <end position="100"/>
    </location>
</feature>
<evidence type="ECO:0000256" key="1">
    <source>
        <dbReference type="SAM" id="Phobius"/>
    </source>
</evidence>
<accession>L8FT23</accession>
<dbReference type="AlphaFoldDB" id="L8FT23"/>
<keyword evidence="4" id="KW-1185">Reference proteome</keyword>
<reference evidence="4" key="1">
    <citation type="submission" date="2010-09" db="EMBL/GenBank/DDBJ databases">
        <title>The genome sequence of Geomyces destructans 20631-21.</title>
        <authorList>
            <consortium name="The Broad Institute Genome Sequencing Platform"/>
            <person name="Cuomo C.A."/>
            <person name="Blehert D.S."/>
            <person name="Lorch J.M."/>
            <person name="Young S.K."/>
            <person name="Zeng Q."/>
            <person name="Gargeya S."/>
            <person name="Fitzgerald M."/>
            <person name="Haas B."/>
            <person name="Abouelleil A."/>
            <person name="Alvarado L."/>
            <person name="Arachchi H.M."/>
            <person name="Berlin A."/>
            <person name="Brown A."/>
            <person name="Chapman S.B."/>
            <person name="Chen Z."/>
            <person name="Dunbar C."/>
            <person name="Freedman E."/>
            <person name="Gearin G."/>
            <person name="Gellesch M."/>
            <person name="Goldberg J."/>
            <person name="Griggs A."/>
            <person name="Gujja S."/>
            <person name="Heiman D."/>
            <person name="Howarth C."/>
            <person name="Larson L."/>
            <person name="Lui A."/>
            <person name="MacDonald P.J.P."/>
            <person name="Montmayeur A."/>
            <person name="Murphy C."/>
            <person name="Neiman D."/>
            <person name="Pearson M."/>
            <person name="Priest M."/>
            <person name="Roberts A."/>
            <person name="Saif S."/>
            <person name="Shea T."/>
            <person name="Shenoy N."/>
            <person name="Sisk P."/>
            <person name="Stolte C."/>
            <person name="Sykes S."/>
            <person name="Wortman J."/>
            <person name="Nusbaum C."/>
            <person name="Birren B."/>
        </authorList>
    </citation>
    <scope>NUCLEOTIDE SEQUENCE [LARGE SCALE GENOMIC DNA]</scope>
    <source>
        <strain evidence="4">ATCC MYA-4855 / 20631-21</strain>
    </source>
</reference>
<keyword evidence="1" id="KW-0472">Membrane</keyword>
<dbReference type="HOGENOM" id="CLU_159478_0_0_1"/>
<dbReference type="InParanoid" id="L8FT23"/>
<keyword evidence="1" id="KW-1133">Transmembrane helix</keyword>
<dbReference type="Proteomes" id="UP000011064">
    <property type="component" value="Unassembled WGS sequence"/>
</dbReference>
<name>L8FT23_PSED2</name>
<dbReference type="VEuPathDB" id="FungiDB:GMDG_06543"/>
<keyword evidence="1" id="KW-0812">Transmembrane</keyword>
<sequence>MDIQESHQHHHRQPHQLYTLSSSIHCATMFNKSGPVIPPVASLERPEPLTTVLTNDKEEFRDDCTPCRVTGAAAFAGLGIYSYYSGHAQLLAQQKAIAKSGSMFGLKSRQTGITGIAITLVGMGLWRLVN</sequence>
<dbReference type="EMBL" id="GL573335">
    <property type="protein sequence ID" value="ELR04032.1"/>
    <property type="molecule type" value="Genomic_DNA"/>
</dbReference>
<evidence type="ECO:0000259" key="2">
    <source>
        <dbReference type="Pfam" id="PF15055"/>
    </source>
</evidence>
<evidence type="ECO:0000313" key="3">
    <source>
        <dbReference type="EMBL" id="ELR04032.1"/>
    </source>
</evidence>
<dbReference type="InterPro" id="IPR028036">
    <property type="entry name" value="DMAC1-like_dom"/>
</dbReference>
<dbReference type="Pfam" id="PF15055">
    <property type="entry name" value="DMAC1_Dmo2"/>
    <property type="match status" value="1"/>
</dbReference>
<organism evidence="3 4">
    <name type="scientific">Pseudogymnoascus destructans (strain ATCC MYA-4855 / 20631-21)</name>
    <name type="common">Bat white-nose syndrome fungus</name>
    <name type="synonym">Geomyces destructans</name>
    <dbReference type="NCBI Taxonomy" id="658429"/>
    <lineage>
        <taxon>Eukaryota</taxon>
        <taxon>Fungi</taxon>
        <taxon>Dikarya</taxon>
        <taxon>Ascomycota</taxon>
        <taxon>Pezizomycotina</taxon>
        <taxon>Leotiomycetes</taxon>
        <taxon>Thelebolales</taxon>
        <taxon>Thelebolaceae</taxon>
        <taxon>Pseudogymnoascus</taxon>
    </lineage>
</organism>
<feature type="transmembrane region" description="Helical" evidence="1">
    <location>
        <begin position="111"/>
        <end position="129"/>
    </location>
</feature>
<proteinExistence type="predicted"/>
<dbReference type="PANTHER" id="PTHR28048">
    <property type="entry name" value="ACR195WP"/>
    <property type="match status" value="1"/>
</dbReference>
<evidence type="ECO:0000313" key="4">
    <source>
        <dbReference type="Proteomes" id="UP000011064"/>
    </source>
</evidence>